<feature type="transmembrane region" description="Helical" evidence="14">
    <location>
        <begin position="12"/>
        <end position="35"/>
    </location>
</feature>
<keyword evidence="7 14" id="KW-1133">Transmembrane helix</keyword>
<keyword evidence="3" id="KW-0813">Transport</keyword>
<dbReference type="GO" id="GO:0015293">
    <property type="term" value="F:symporter activity"/>
    <property type="evidence" value="ECO:0007669"/>
    <property type="project" value="UniProtKB-KW"/>
</dbReference>
<evidence type="ECO:0000313" key="15">
    <source>
        <dbReference type="EMBL" id="BBH38083.1"/>
    </source>
</evidence>
<dbReference type="GO" id="GO:0006814">
    <property type="term" value="P:sodium ion transport"/>
    <property type="evidence" value="ECO:0007669"/>
    <property type="project" value="UniProtKB-KW"/>
</dbReference>
<keyword evidence="4" id="KW-1003">Cell membrane</keyword>
<evidence type="ECO:0000256" key="13">
    <source>
        <dbReference type="RuleBase" id="RU362091"/>
    </source>
</evidence>
<evidence type="ECO:0000256" key="8">
    <source>
        <dbReference type="ARBA" id="ARBA00023053"/>
    </source>
</evidence>
<protein>
    <submittedName>
        <fullName evidence="15">Sodium/solute symporter</fullName>
    </submittedName>
</protein>
<evidence type="ECO:0000256" key="1">
    <source>
        <dbReference type="ARBA" id="ARBA00004651"/>
    </source>
</evidence>
<name>A0A3G9JBQ9_MICVR</name>
<evidence type="ECO:0000256" key="6">
    <source>
        <dbReference type="ARBA" id="ARBA00022847"/>
    </source>
</evidence>
<evidence type="ECO:0000256" key="14">
    <source>
        <dbReference type="SAM" id="Phobius"/>
    </source>
</evidence>
<sequence>MEGISLAQAAPLGPIEGIVTLIALGLAMLIVSYYAKWKLVKNTHDFVIAGRKLGLGFGIAGLLSVWTWVIGILLPIGVTFKYGLSGLFWFTVPNGAAVIAVIPFAKKLRRLMPHGYTISEFISARYAGAKLARVVVVAGILFGAIQIVTVNLKGASLMVATIFGLPEGVVATISSIVILLYISLGGLWASMATSTLMCLLIMVPSVLVTTAVLGQVGGAEAVWQTVQSQGGELLSVTRPDAFQNFGLTFALALITATIAGQEFWQVAWGIKERELGKTFFWGGGLYYVVALCLGVVGLVGIALKVDLARDLGGDPAALGPFLVSHLGLPDWVIYLFVIIVLSACYSTCDGTLAAVSSVSAVDVIKPLFPAISDRSLFAWTRFSMVLAAGISVAVVLSGIDLVTLVLGTSIIRAAVLVPLVLSIVWSRMNATAFTAWTIIGLIAGVFALAKFGEEIGTYTVVAVSTIVPIVIALTNSRRFDYTQLRQAQDLSEIPDTSSVALR</sequence>
<accession>A0A3G9JBQ9</accession>
<feature type="transmembrane region" description="Helical" evidence="14">
    <location>
        <begin position="402"/>
        <end position="425"/>
    </location>
</feature>
<dbReference type="Proteomes" id="UP000278152">
    <property type="component" value="Chromosome"/>
</dbReference>
<dbReference type="PANTHER" id="PTHR48086">
    <property type="entry name" value="SODIUM/PROLINE SYMPORTER-RELATED"/>
    <property type="match status" value="1"/>
</dbReference>
<gene>
    <name evidence="15" type="ORF">myaer102_05700</name>
</gene>
<evidence type="ECO:0000256" key="10">
    <source>
        <dbReference type="ARBA" id="ARBA00023136"/>
    </source>
</evidence>
<dbReference type="InterPro" id="IPR001734">
    <property type="entry name" value="Na/solute_symporter"/>
</dbReference>
<feature type="transmembrane region" description="Helical" evidence="14">
    <location>
        <begin position="455"/>
        <end position="475"/>
    </location>
</feature>
<evidence type="ECO:0000256" key="7">
    <source>
        <dbReference type="ARBA" id="ARBA00022989"/>
    </source>
</evidence>
<dbReference type="KEGG" id="mvz:myaer102_05700"/>
<keyword evidence="5 14" id="KW-0812">Transmembrane</keyword>
<dbReference type="Pfam" id="PF00474">
    <property type="entry name" value="SSF"/>
    <property type="match status" value="1"/>
</dbReference>
<comment type="catalytic activity">
    <reaction evidence="12">
        <text>L-proline(in) + Na(+)(in) = L-proline(out) + Na(+)(out)</text>
        <dbReference type="Rhea" id="RHEA:28967"/>
        <dbReference type="ChEBI" id="CHEBI:29101"/>
        <dbReference type="ChEBI" id="CHEBI:60039"/>
    </reaction>
</comment>
<evidence type="ECO:0000256" key="12">
    <source>
        <dbReference type="ARBA" id="ARBA00033708"/>
    </source>
</evidence>
<organism evidence="15 16">
    <name type="scientific">Microcystis viridis NIES-102</name>
    <dbReference type="NCBI Taxonomy" id="213615"/>
    <lineage>
        <taxon>Bacteria</taxon>
        <taxon>Bacillati</taxon>
        <taxon>Cyanobacteriota</taxon>
        <taxon>Cyanophyceae</taxon>
        <taxon>Oscillatoriophycideae</taxon>
        <taxon>Chroococcales</taxon>
        <taxon>Microcystaceae</taxon>
        <taxon>Microcystis</taxon>
    </lineage>
</organism>
<keyword evidence="9" id="KW-0406">Ion transport</keyword>
<evidence type="ECO:0000256" key="9">
    <source>
        <dbReference type="ARBA" id="ARBA00023065"/>
    </source>
</evidence>
<feature type="transmembrane region" description="Helical" evidence="14">
    <location>
        <begin position="241"/>
        <end position="259"/>
    </location>
</feature>
<feature type="transmembrane region" description="Helical" evidence="14">
    <location>
        <begin position="279"/>
        <end position="303"/>
    </location>
</feature>
<proteinExistence type="inferred from homology"/>
<dbReference type="RefSeq" id="WP_012265977.1">
    <property type="nucleotide sequence ID" value="NZ_AP019314.1"/>
</dbReference>
<keyword evidence="6" id="KW-0769">Symport</keyword>
<keyword evidence="8" id="KW-0915">Sodium</keyword>
<feature type="transmembrane region" description="Helical" evidence="14">
    <location>
        <begin position="196"/>
        <end position="216"/>
    </location>
</feature>
<feature type="transmembrane region" description="Helical" evidence="14">
    <location>
        <begin position="86"/>
        <end position="105"/>
    </location>
</feature>
<keyword evidence="11" id="KW-0739">Sodium transport</keyword>
<feature type="transmembrane region" description="Helical" evidence="14">
    <location>
        <begin position="331"/>
        <end position="355"/>
    </location>
</feature>
<feature type="transmembrane region" description="Helical" evidence="14">
    <location>
        <begin position="169"/>
        <end position="189"/>
    </location>
</feature>
<dbReference type="GO" id="GO:0005886">
    <property type="term" value="C:plasma membrane"/>
    <property type="evidence" value="ECO:0007669"/>
    <property type="project" value="UniProtKB-SubCell"/>
</dbReference>
<comment type="similarity">
    <text evidence="2 13">Belongs to the sodium:solute symporter (SSF) (TC 2.A.21) family.</text>
</comment>
<evidence type="ECO:0000256" key="5">
    <source>
        <dbReference type="ARBA" id="ARBA00022692"/>
    </source>
</evidence>
<dbReference type="AlphaFoldDB" id="A0A3G9JBQ9"/>
<dbReference type="Gene3D" id="1.20.1730.10">
    <property type="entry name" value="Sodium/glucose cotransporter"/>
    <property type="match status" value="1"/>
</dbReference>
<feature type="transmembrane region" description="Helical" evidence="14">
    <location>
        <begin position="432"/>
        <end position="449"/>
    </location>
</feature>
<evidence type="ECO:0000256" key="2">
    <source>
        <dbReference type="ARBA" id="ARBA00006434"/>
    </source>
</evidence>
<comment type="subcellular location">
    <subcellularLocation>
        <location evidence="1">Cell membrane</location>
        <topology evidence="1">Multi-pass membrane protein</topology>
    </subcellularLocation>
</comment>
<dbReference type="InterPro" id="IPR050277">
    <property type="entry name" value="Sodium:Solute_Symporter"/>
</dbReference>
<keyword evidence="10 14" id="KW-0472">Membrane</keyword>
<feature type="transmembrane region" description="Helical" evidence="14">
    <location>
        <begin position="131"/>
        <end position="149"/>
    </location>
</feature>
<dbReference type="EMBL" id="AP019314">
    <property type="protein sequence ID" value="BBH38083.1"/>
    <property type="molecule type" value="Genomic_DNA"/>
</dbReference>
<dbReference type="InterPro" id="IPR038377">
    <property type="entry name" value="Na/Glc_symporter_sf"/>
</dbReference>
<evidence type="ECO:0000256" key="11">
    <source>
        <dbReference type="ARBA" id="ARBA00023201"/>
    </source>
</evidence>
<evidence type="ECO:0000256" key="3">
    <source>
        <dbReference type="ARBA" id="ARBA00022448"/>
    </source>
</evidence>
<feature type="transmembrane region" description="Helical" evidence="14">
    <location>
        <begin position="55"/>
        <end position="80"/>
    </location>
</feature>
<evidence type="ECO:0000313" key="16">
    <source>
        <dbReference type="Proteomes" id="UP000278152"/>
    </source>
</evidence>
<dbReference type="PROSITE" id="PS50283">
    <property type="entry name" value="NA_SOLUT_SYMP_3"/>
    <property type="match status" value="1"/>
</dbReference>
<dbReference type="PANTHER" id="PTHR48086:SF3">
    <property type="entry name" value="SODIUM_PROLINE SYMPORTER"/>
    <property type="match status" value="1"/>
</dbReference>
<evidence type="ECO:0000256" key="4">
    <source>
        <dbReference type="ARBA" id="ARBA00022475"/>
    </source>
</evidence>
<feature type="transmembrane region" description="Helical" evidence="14">
    <location>
        <begin position="376"/>
        <end position="396"/>
    </location>
</feature>
<reference evidence="15 16" key="1">
    <citation type="submission" date="2018-11" db="EMBL/GenBank/DDBJ databases">
        <title>Complete genome sequence of Microcystis aeruginosa NIES-102.</title>
        <authorList>
            <person name="Yamaguchi H."/>
            <person name="Suzuki S."/>
            <person name="Kawachi M."/>
        </authorList>
    </citation>
    <scope>NUCLEOTIDE SEQUENCE [LARGE SCALE GENOMIC DNA]</scope>
    <source>
        <strain evidence="15 16">NIES-102</strain>
    </source>
</reference>